<reference evidence="2" key="1">
    <citation type="journal article" date="2023" name="Hortic. Res.">
        <title>A chromosome-level phased genome enabling allele-level studies in sweet orange: a case study on citrus Huanglongbing tolerance.</title>
        <authorList>
            <person name="Wu B."/>
            <person name="Yu Q."/>
            <person name="Deng Z."/>
            <person name="Duan Y."/>
            <person name="Luo F."/>
            <person name="Gmitter F. Jr."/>
        </authorList>
    </citation>
    <scope>NUCLEOTIDE SEQUENCE [LARGE SCALE GENOMIC DNA]</scope>
    <source>
        <strain evidence="2">cv. Valencia</strain>
    </source>
</reference>
<organism evidence="1 2">
    <name type="scientific">Citrus sinensis</name>
    <name type="common">Sweet orange</name>
    <name type="synonym">Citrus aurantium var. sinensis</name>
    <dbReference type="NCBI Taxonomy" id="2711"/>
    <lineage>
        <taxon>Eukaryota</taxon>
        <taxon>Viridiplantae</taxon>
        <taxon>Streptophyta</taxon>
        <taxon>Embryophyta</taxon>
        <taxon>Tracheophyta</taxon>
        <taxon>Spermatophyta</taxon>
        <taxon>Magnoliopsida</taxon>
        <taxon>eudicotyledons</taxon>
        <taxon>Gunneridae</taxon>
        <taxon>Pentapetalae</taxon>
        <taxon>rosids</taxon>
        <taxon>malvids</taxon>
        <taxon>Sapindales</taxon>
        <taxon>Rutaceae</taxon>
        <taxon>Aurantioideae</taxon>
        <taxon>Citrus</taxon>
    </lineage>
</organism>
<keyword evidence="1" id="KW-0032">Aminotransferase</keyword>
<sequence>MLKTRDQYCRTAGAEVEGYNEPSVNSHVNGEYAKINWDVLGFGLIPTDYMYIMNCSKDQHFSQGTLTPFGKIEVNPSSGILNYGQGLFEGLKAHRTANGRILLFRPEENAMRMKVGAKRMCMQAPTVEQFVNAVKQTVHSNKRWVPPPGKGAMYIRPLLMGSGPVLGVAPASEYTFITYASPVGNYHKIYKPIAEAKAKGFTDVLFLNAEKYIEEVSTTNIFLVKTTSARYYEVEQITLTRWYELELMTMWYELEQITSTRWYELEQTTSTRCYELEEITSTRYLLIVKERAIPVGELFDAEEVFCTGTAVGVNSVNSITYQDTRIAYKRGAGTVGQKLYEMLTGIQTGRIEDKMGWTVELD</sequence>
<comment type="caution">
    <text evidence="1">The sequence shown here is derived from an EMBL/GenBank/DDBJ whole genome shotgun (WGS) entry which is preliminary data.</text>
</comment>
<gene>
    <name evidence="1" type="ORF">KPL71_022592</name>
</gene>
<protein>
    <submittedName>
        <fullName evidence="1">Branched-chain-amino-acid aminotransferase 7</fullName>
    </submittedName>
</protein>
<evidence type="ECO:0000313" key="1">
    <source>
        <dbReference type="EMBL" id="KAH9694975.1"/>
    </source>
</evidence>
<accession>A0ACB8IDD1</accession>
<keyword evidence="2" id="KW-1185">Reference proteome</keyword>
<dbReference type="EMBL" id="CM039177">
    <property type="protein sequence ID" value="KAH9694975.1"/>
    <property type="molecule type" value="Genomic_DNA"/>
</dbReference>
<keyword evidence="1" id="KW-0808">Transferase</keyword>
<proteinExistence type="predicted"/>
<name>A0ACB8IDD1_CITSI</name>
<evidence type="ECO:0000313" key="2">
    <source>
        <dbReference type="Proteomes" id="UP000829398"/>
    </source>
</evidence>
<dbReference type="Proteomes" id="UP000829398">
    <property type="component" value="Chromosome 8"/>
</dbReference>